<name>B6GAL0_9ACTN</name>
<reference evidence="1 2" key="2">
    <citation type="submission" date="2008-10" db="EMBL/GenBank/DDBJ databases">
        <authorList>
            <person name="Fulton L."/>
            <person name="Clifton S."/>
            <person name="Fulton B."/>
            <person name="Xu J."/>
            <person name="Minx P."/>
            <person name="Pepin K.H."/>
            <person name="Johnson M."/>
            <person name="Thiruvilangam P."/>
            <person name="Bhonagiri V."/>
            <person name="Nash W.E."/>
            <person name="Mardis E.R."/>
            <person name="Wilson R.K."/>
        </authorList>
    </citation>
    <scope>NUCLEOTIDE SEQUENCE [LARGE SCALE GENOMIC DNA]</scope>
    <source>
        <strain evidence="1 2">DSM 13279</strain>
    </source>
</reference>
<accession>B6GAL0</accession>
<reference evidence="1 2" key="1">
    <citation type="submission" date="2008-10" db="EMBL/GenBank/DDBJ databases">
        <title>Draft genome sequence of Collinsella stercoris (DSM 13279).</title>
        <authorList>
            <person name="Sudarsanam P."/>
            <person name="Ley R."/>
            <person name="Guruge J."/>
            <person name="Turnbaugh P.J."/>
            <person name="Mahowald M."/>
            <person name="Liep D."/>
            <person name="Gordon J."/>
        </authorList>
    </citation>
    <scope>NUCLEOTIDE SEQUENCE [LARGE SCALE GENOMIC DNA]</scope>
    <source>
        <strain evidence="1 2">DSM 13279</strain>
    </source>
</reference>
<keyword evidence="2" id="KW-1185">Reference proteome</keyword>
<dbReference type="GeneID" id="98001934"/>
<evidence type="ECO:0000313" key="1">
    <source>
        <dbReference type="EMBL" id="EEA90683.1"/>
    </source>
</evidence>
<dbReference type="HOGENOM" id="CLU_058388_0_0_11"/>
<protein>
    <submittedName>
        <fullName evidence="1">Uncharacterized protein</fullName>
    </submittedName>
</protein>
<organism evidence="1 2">
    <name type="scientific">Collinsella stercoris DSM 13279</name>
    <dbReference type="NCBI Taxonomy" id="445975"/>
    <lineage>
        <taxon>Bacteria</taxon>
        <taxon>Bacillati</taxon>
        <taxon>Actinomycetota</taxon>
        <taxon>Coriobacteriia</taxon>
        <taxon>Coriobacteriales</taxon>
        <taxon>Coriobacteriaceae</taxon>
        <taxon>Collinsella</taxon>
    </lineage>
</organism>
<dbReference type="eggNOG" id="ENOG502Z7Z5">
    <property type="taxonomic scope" value="Bacteria"/>
</dbReference>
<dbReference type="STRING" id="445975.COLSTE_01110"/>
<dbReference type="AlphaFoldDB" id="B6GAL0"/>
<dbReference type="EMBL" id="ABXJ01000062">
    <property type="protein sequence ID" value="EEA90683.1"/>
    <property type="molecule type" value="Genomic_DNA"/>
</dbReference>
<comment type="caution">
    <text evidence="1">The sequence shown here is derived from an EMBL/GenBank/DDBJ whole genome shotgun (WGS) entry which is preliminary data.</text>
</comment>
<dbReference type="Proteomes" id="UP000003560">
    <property type="component" value="Unassembled WGS sequence"/>
</dbReference>
<sequence>MPNNLGSTITKFTTRLDKVIEQATLTNDLSVNGDLVGEVSRTGEVKIAKIAMQGLANYDRAKGFTAGDVTLDWETLKLEYDRGREFSIDYLDDEEHMLLVSANVMNEFARTKVVPEIDAIRFARLAQKAGQKASANLDTPEAALEAVLAAEEHMENMGVALSECVLYLTPAMKTLLRKAQSWRIDNGTGNVSTDIQTFDGMKMRTVPQGRFYDSITLQTEGDGGYKKTDSTGKDLNFLVVHPSAAQAIQKHEKLRYFAPDTNQEKDAHKWQYRVHHDLLVLDNRKPLIYAHTKAAAAARAKKA</sequence>
<dbReference type="RefSeq" id="WP_006720763.1">
    <property type="nucleotide sequence ID" value="NZ_CP085935.1"/>
</dbReference>
<dbReference type="OrthoDB" id="9770443at2"/>
<proteinExistence type="predicted"/>
<evidence type="ECO:0000313" key="2">
    <source>
        <dbReference type="Proteomes" id="UP000003560"/>
    </source>
</evidence>
<gene>
    <name evidence="1" type="ORF">COLSTE_01110</name>
</gene>